<proteinExistence type="predicted"/>
<geneLocation type="chloroplast" evidence="1"/>
<dbReference type="RefSeq" id="YP_007878285.1">
    <property type="nucleotide sequence ID" value="NC_021075.1"/>
</dbReference>
<reference evidence="1" key="1">
    <citation type="journal article" date="2013" name="PLoS ONE">
        <title>Evolution of red algal plastid genomes: ancient architectures, introns, horizontal gene transfer, and taxonomic utility of plastid markers.</title>
        <authorList>
            <person name="Janouskovec J."/>
            <person name="Liu S.-L."/>
            <person name="Martone P.T."/>
            <person name="Carre W."/>
            <person name="Leblanc C."/>
            <person name="Collen J."/>
            <person name="Keeling P.J."/>
        </authorList>
    </citation>
    <scope>NUCLEOTIDE SEQUENCE</scope>
</reference>
<sequence length="700" mass="84035">MNLQNIKLLNYFNNRKLITLFSNTSDLNQDYLIQKHTTKIIIQGITNNCLKDKIFQSLQISHFFKFKNKLKSDKISIIIKKLKYSGFFKKINLFHVSGNQEKCLIIQVVTNPIIRMIKISNINKLKISEKDLVNILKIQIGYPRNLVLIDNIIKEIEFWYFIRGYRWSKINYYIHNNNKLILNIREGQIDEIQFKCINNNNKHYKQGLQKLLLNELQVFPGQILNYCHIETGIEKLKSQKILLNCNYIIQYNNNYNLKIILKYRIPDKQLFYFFYQSICLPYSLLHLIYLRWFSEVINYKNQFYPYISIHNDLNLKYFIKIFDTNNLIKYNILIYKFWNMTIVKNSSVHTFYKLKNNLRFKFYFNQLNNKLSHCLISLVKSKNKNQISIIYNHPYDEHHKYCLNKKSIFIRQQSCQINKNPSVLQSNKVNNTKAYLYPIFYKKIAFTLTKIFSRSLYTNQRIMLTNHIYQANLLHLNHNWQTSKYSINTDIIKKIQFLYSKLASHIITIQSNTCQNKYEIKPNVFWKLSIHKIGTILFDHQISTLKDKLKQYISFQYKQTITTLNKNKKDIAGNILLNIKIDTIRRGTQLQYFPYNTMKINNYFETIQNSKYTLKKITYFLIALDLEFYINKAHQIACFIFIDSNNYINHFTNYQNNIYNTKLGVGIMINPKIKLIPIIKLKYELQNNCNCKLYATFYFK</sequence>
<name>M4ITW4_CALTB</name>
<keyword evidence="1" id="KW-0150">Chloroplast</keyword>
<evidence type="ECO:0000313" key="1">
    <source>
        <dbReference type="EMBL" id="AGA63896.1"/>
    </source>
</evidence>
<gene>
    <name evidence="1" type="primary">ORF700</name>
</gene>
<dbReference type="AlphaFoldDB" id="M4ITW4"/>
<organism evidence="1">
    <name type="scientific">Calliarthron tuberculosum</name>
    <name type="common">Coralline red alga</name>
    <name type="synonym">Corallina tuberculosa</name>
    <dbReference type="NCBI Taxonomy" id="48942"/>
    <lineage>
        <taxon>Eukaryota</taxon>
        <taxon>Rhodophyta</taxon>
        <taxon>Florideophyceae</taxon>
        <taxon>Corallinophycidae</taxon>
        <taxon>Corallinales</taxon>
        <taxon>Corallinaceae</taxon>
        <taxon>Corallinoideae</taxon>
        <taxon>Calliarthron</taxon>
    </lineage>
</organism>
<dbReference type="EMBL" id="KC153978">
    <property type="protein sequence ID" value="AGA63896.1"/>
    <property type="molecule type" value="Genomic_DNA"/>
</dbReference>
<protein>
    <submittedName>
        <fullName evidence="1">Conserved hypothetical plastid protein</fullName>
    </submittedName>
</protein>
<dbReference type="GeneID" id="15329260"/>
<keyword evidence="1" id="KW-0934">Plastid</keyword>
<accession>M4ITW4</accession>
<dbReference type="Gene3D" id="3.10.20.310">
    <property type="entry name" value="membrane protein fhac"/>
    <property type="match status" value="1"/>
</dbReference>